<dbReference type="SUPFAM" id="SSF52029">
    <property type="entry name" value="GroEL apical domain-like"/>
    <property type="match status" value="1"/>
</dbReference>
<evidence type="ECO:0000256" key="5">
    <source>
        <dbReference type="ARBA" id="ARBA00023186"/>
    </source>
</evidence>
<dbReference type="NCBIfam" id="NF000592">
    <property type="entry name" value="PRK00013.1"/>
    <property type="match status" value="1"/>
</dbReference>
<evidence type="ECO:0000313" key="12">
    <source>
        <dbReference type="EMBL" id="OAZ69052.1"/>
    </source>
</evidence>
<keyword evidence="5 7" id="KW-0143">Chaperone</keyword>
<comment type="caution">
    <text evidence="7">Lacks conserved residue(s) required for the propagation of feature annotation.</text>
</comment>
<dbReference type="InterPro" id="IPR027413">
    <property type="entry name" value="GROEL-like_equatorial_sf"/>
</dbReference>
<dbReference type="GO" id="GO:0005524">
    <property type="term" value="F:ATP binding"/>
    <property type="evidence" value="ECO:0007669"/>
    <property type="project" value="UniProtKB-UniRule"/>
</dbReference>
<comment type="similarity">
    <text evidence="1 7 8">Belongs to the chaperonin (HSP60) family.</text>
</comment>
<evidence type="ECO:0000256" key="4">
    <source>
        <dbReference type="ARBA" id="ARBA00022840"/>
    </source>
</evidence>
<feature type="binding site" evidence="7">
    <location>
        <position position="415"/>
    </location>
    <ligand>
        <name>ATP</name>
        <dbReference type="ChEBI" id="CHEBI:30616"/>
    </ligand>
</feature>
<comment type="caution">
    <text evidence="12">The sequence shown here is derived from an EMBL/GenBank/DDBJ whole genome shotgun (WGS) entry which is preliminary data.</text>
</comment>
<feature type="binding site" evidence="7">
    <location>
        <position position="51"/>
    </location>
    <ligand>
        <name>ATP</name>
        <dbReference type="ChEBI" id="CHEBI:30616"/>
    </ligand>
</feature>
<protein>
    <recommendedName>
        <fullName evidence="7">Chaperonin GroEL</fullName>
        <ecNumber evidence="7">5.6.1.7</ecNumber>
    </recommendedName>
    <alternativeName>
        <fullName evidence="7">60 kDa chaperonin</fullName>
    </alternativeName>
    <alternativeName>
        <fullName evidence="7">Chaperonin-60</fullName>
        <shortName evidence="7">Cpn60</shortName>
    </alternativeName>
</protein>
<dbReference type="FunFam" id="1.10.560.10:FF:000001">
    <property type="entry name" value="60 kDa chaperonin"/>
    <property type="match status" value="1"/>
</dbReference>
<dbReference type="PATRIC" id="fig|438.15.peg.2604"/>
<dbReference type="PANTHER" id="PTHR45633">
    <property type="entry name" value="60 KDA HEAT SHOCK PROTEIN, MITOCHONDRIAL"/>
    <property type="match status" value="1"/>
</dbReference>
<dbReference type="EMBL" id="LYUD01000124">
    <property type="protein sequence ID" value="OAZ69052.1"/>
    <property type="molecule type" value="Genomic_DNA"/>
</dbReference>
<dbReference type="Gene3D" id="3.30.260.10">
    <property type="entry name" value="TCP-1-like chaperonin intermediate domain"/>
    <property type="match status" value="1"/>
</dbReference>
<feature type="binding site" evidence="7">
    <location>
        <position position="496"/>
    </location>
    <ligand>
        <name>ATP</name>
        <dbReference type="ChEBI" id="CHEBI:30616"/>
    </ligand>
</feature>
<keyword evidence="3 7" id="KW-0547">Nucleotide-binding</keyword>
<comment type="subcellular location">
    <subcellularLocation>
        <location evidence="7">Cytoplasm</location>
    </subcellularLocation>
</comment>
<dbReference type="SMR" id="A0A1A0D395"/>
<dbReference type="NCBIfam" id="TIGR02348">
    <property type="entry name" value="GroEL"/>
    <property type="match status" value="1"/>
</dbReference>
<evidence type="ECO:0000256" key="8">
    <source>
        <dbReference type="RuleBase" id="RU000418"/>
    </source>
</evidence>
<dbReference type="Gene3D" id="3.50.7.10">
    <property type="entry name" value="GroEL"/>
    <property type="match status" value="1"/>
</dbReference>
<keyword evidence="4 7" id="KW-0067">ATP-binding</keyword>
<dbReference type="GO" id="GO:0042026">
    <property type="term" value="P:protein refolding"/>
    <property type="evidence" value="ECO:0007669"/>
    <property type="project" value="UniProtKB-UniRule"/>
</dbReference>
<reference evidence="12 13" key="1">
    <citation type="submission" date="2016-05" db="EMBL/GenBank/DDBJ databases">
        <title>Genome sequencing of Acetobacter pasteurianus strain SRCM100623.</title>
        <authorList>
            <person name="Song Y.R."/>
        </authorList>
    </citation>
    <scope>NUCLEOTIDE SEQUENCE [LARGE SCALE GENOMIC DNA]</scope>
    <source>
        <strain evidence="12 13">SRCM100623</strain>
    </source>
</reference>
<keyword evidence="10" id="KW-0175">Coiled coil</keyword>
<dbReference type="RefSeq" id="WP_003625762.1">
    <property type="nucleotide sequence ID" value="NZ_CP039846.2"/>
</dbReference>
<evidence type="ECO:0000256" key="7">
    <source>
        <dbReference type="HAMAP-Rule" id="MF_00600"/>
    </source>
</evidence>
<feature type="compositionally biased region" description="Gly residues" evidence="11">
    <location>
        <begin position="536"/>
        <end position="546"/>
    </location>
</feature>
<sequence length="546" mass="58135">MAAKDVKFGADARQRMLRGVDILADAVKVTLGPKGRNVVLDKSFGAPRITKDGVSVAKEIELADKFENMGAQMLREVASKTNDIAGDGTTTATVLAQAIVREGHKAVAAGMNPMDLKRGIDKAVAVVIEELKKNAKKVTTPAETAQVGTISANGESEIGQMISEAMQKVGSEGVITVEEAKHFQTELDVVEGMQFDRGYISPYFVTNPEKMTADLENPYILIHEKKLSSLQPMLPLLESVVQSGRPLLIIAEDVDGEALATLVVNKLRGGLKIAAVKAPGFGDRRKAMLEDIAILTGGQVISEDLGIKLETVTLNMLGTAKKVHIDKENTTIVDGAGKADDIKGRVKQIRAQIEETSSDYDREKLQERLAKLAGGVAVIRVGGSTEVEVKERKDRVDDALHATRAAVEEGIVPGGGTALARATLKLEGLHYHNDDQRVGGDIIRRALQAPLRQIAHNAGEDGAVIANKVLENSDYNFGFDAQAGEYKNLVEAGIIDPAKVVRTALQDAASVAGLLITTEAMVAERPEKKAAPAGGPDMGGMGGMDF</sequence>
<evidence type="ECO:0000256" key="6">
    <source>
        <dbReference type="ARBA" id="ARBA00023235"/>
    </source>
</evidence>
<dbReference type="AlphaFoldDB" id="A0A1A0D395"/>
<evidence type="ECO:0000256" key="1">
    <source>
        <dbReference type="ARBA" id="ARBA00006607"/>
    </source>
</evidence>
<keyword evidence="2 7" id="KW-0963">Cytoplasm</keyword>
<dbReference type="HAMAP" id="MF_00600">
    <property type="entry name" value="CH60"/>
    <property type="match status" value="1"/>
</dbReference>
<dbReference type="InterPro" id="IPR002423">
    <property type="entry name" value="Cpn60/GroEL/TCP-1"/>
</dbReference>
<evidence type="ECO:0000256" key="11">
    <source>
        <dbReference type="SAM" id="MobiDB-lite"/>
    </source>
</evidence>
<dbReference type="NCBIfam" id="NF009489">
    <property type="entry name" value="PRK12851.1"/>
    <property type="match status" value="1"/>
</dbReference>
<keyword evidence="6 7" id="KW-0413">Isomerase</keyword>
<name>A0A1A0D395_ACEPA</name>
<dbReference type="GO" id="GO:0005737">
    <property type="term" value="C:cytoplasm"/>
    <property type="evidence" value="ECO:0007669"/>
    <property type="project" value="UniProtKB-SubCell"/>
</dbReference>
<comment type="function">
    <text evidence="7 9">Together with its co-chaperonin GroES, plays an essential role in assisting protein folding. The GroEL-GroES system forms a nano-cage that allows encapsulation of the non-native substrate proteins and provides a physical environment optimized to promote and accelerate protein folding.</text>
</comment>
<evidence type="ECO:0000256" key="3">
    <source>
        <dbReference type="ARBA" id="ARBA00022741"/>
    </source>
</evidence>
<evidence type="ECO:0000256" key="2">
    <source>
        <dbReference type="ARBA" id="ARBA00022490"/>
    </source>
</evidence>
<feature type="binding site" evidence="7">
    <location>
        <begin position="87"/>
        <end position="91"/>
    </location>
    <ligand>
        <name>ATP</name>
        <dbReference type="ChEBI" id="CHEBI:30616"/>
    </ligand>
</feature>
<evidence type="ECO:0000256" key="9">
    <source>
        <dbReference type="RuleBase" id="RU000419"/>
    </source>
</evidence>
<dbReference type="EC" id="5.6.1.7" evidence="7"/>
<dbReference type="NCBIfam" id="NF009487">
    <property type="entry name" value="PRK12849.1"/>
    <property type="match status" value="1"/>
</dbReference>
<dbReference type="GeneID" id="66351959"/>
<dbReference type="PRINTS" id="PR00298">
    <property type="entry name" value="CHAPERONIN60"/>
</dbReference>
<dbReference type="SUPFAM" id="SSF54849">
    <property type="entry name" value="GroEL-intermediate domain like"/>
    <property type="match status" value="1"/>
</dbReference>
<dbReference type="GO" id="GO:0051082">
    <property type="term" value="F:unfolded protein binding"/>
    <property type="evidence" value="ECO:0007669"/>
    <property type="project" value="UniProtKB-UniRule"/>
</dbReference>
<dbReference type="InterPro" id="IPR001844">
    <property type="entry name" value="Cpn60/GroEL"/>
</dbReference>
<evidence type="ECO:0000313" key="13">
    <source>
        <dbReference type="Proteomes" id="UP000093796"/>
    </source>
</evidence>
<dbReference type="FunFam" id="3.50.7.10:FF:000001">
    <property type="entry name" value="60 kDa chaperonin"/>
    <property type="match status" value="1"/>
</dbReference>
<comment type="subunit">
    <text evidence="7 9">Forms a cylinder of 14 subunits composed of two heptameric rings stacked back-to-back. Interacts with the co-chaperonin GroES.</text>
</comment>
<dbReference type="Gene3D" id="1.10.560.10">
    <property type="entry name" value="GroEL-like equatorial domain"/>
    <property type="match status" value="1"/>
</dbReference>
<dbReference type="PROSITE" id="PS00296">
    <property type="entry name" value="CHAPERONINS_CPN60"/>
    <property type="match status" value="1"/>
</dbReference>
<feature type="coiled-coil region" evidence="10">
    <location>
        <begin position="339"/>
        <end position="366"/>
    </location>
</feature>
<dbReference type="InterPro" id="IPR027409">
    <property type="entry name" value="GroEL-like_apical_dom_sf"/>
</dbReference>
<evidence type="ECO:0000256" key="10">
    <source>
        <dbReference type="SAM" id="Coils"/>
    </source>
</evidence>
<dbReference type="GO" id="GO:0140662">
    <property type="term" value="F:ATP-dependent protein folding chaperone"/>
    <property type="evidence" value="ECO:0007669"/>
    <property type="project" value="InterPro"/>
</dbReference>
<dbReference type="SUPFAM" id="SSF48592">
    <property type="entry name" value="GroEL equatorial domain-like"/>
    <property type="match status" value="1"/>
</dbReference>
<feature type="binding site" evidence="7">
    <location>
        <begin position="30"/>
        <end position="33"/>
    </location>
    <ligand>
        <name>ATP</name>
        <dbReference type="ChEBI" id="CHEBI:30616"/>
    </ligand>
</feature>
<feature type="region of interest" description="Disordered" evidence="11">
    <location>
        <begin position="527"/>
        <end position="546"/>
    </location>
</feature>
<dbReference type="NCBIfam" id="NF009488">
    <property type="entry name" value="PRK12850.1"/>
    <property type="match status" value="1"/>
</dbReference>
<organism evidence="12 13">
    <name type="scientific">Acetobacter pasteurianus</name>
    <name type="common">Acetobacter turbidans</name>
    <dbReference type="NCBI Taxonomy" id="438"/>
    <lineage>
        <taxon>Bacteria</taxon>
        <taxon>Pseudomonadati</taxon>
        <taxon>Pseudomonadota</taxon>
        <taxon>Alphaproteobacteria</taxon>
        <taxon>Acetobacterales</taxon>
        <taxon>Acetobacteraceae</taxon>
        <taxon>Acetobacter</taxon>
    </lineage>
</organism>
<proteinExistence type="inferred from homology"/>
<dbReference type="InterPro" id="IPR018370">
    <property type="entry name" value="Chaperonin_Cpn60_CS"/>
</dbReference>
<dbReference type="OMA" id="TDTDKME"/>
<accession>A0A1A0D395</accession>
<dbReference type="InterPro" id="IPR027410">
    <property type="entry name" value="TCP-1-like_intermed_sf"/>
</dbReference>
<dbReference type="GeneID" id="60376731"/>
<gene>
    <name evidence="7" type="primary">groEL</name>
    <name evidence="7" type="synonym">groL</name>
    <name evidence="12" type="ORF">SRCM100623_02359</name>
</gene>
<dbReference type="GO" id="GO:0016853">
    <property type="term" value="F:isomerase activity"/>
    <property type="evidence" value="ECO:0007669"/>
    <property type="project" value="UniProtKB-KW"/>
</dbReference>
<dbReference type="eggNOG" id="COG0459">
    <property type="taxonomic scope" value="Bacteria"/>
</dbReference>
<dbReference type="OrthoDB" id="9766614at2"/>
<dbReference type="Pfam" id="PF00118">
    <property type="entry name" value="Cpn60_TCP1"/>
    <property type="match status" value="1"/>
</dbReference>
<dbReference type="Proteomes" id="UP000093796">
    <property type="component" value="Unassembled WGS sequence"/>
</dbReference>
<dbReference type="CDD" id="cd03344">
    <property type="entry name" value="GroEL"/>
    <property type="match status" value="1"/>
</dbReference>